<evidence type="ECO:0000313" key="3">
    <source>
        <dbReference type="Proteomes" id="UP000516437"/>
    </source>
</evidence>
<sequence>MHMQSYLDAILCRAFSLTLKGPAHKWFFSLPLASISTFEQLGSLFTRHFVSNKRIRRPLSYLFGIKQESKENLRNYIVRFNQEAVIMAHAVDEIKVMTLINGLQPGDLLKYLIRKTPIALDKYLIKPKSIWIMRICLAHEWHWLLGSDPIGFDRSFEFRCRTATID</sequence>
<name>A0A6A1WAE5_9ROSI</name>
<dbReference type="EMBL" id="RXIC02000021">
    <property type="protein sequence ID" value="KAB1219790.1"/>
    <property type="molecule type" value="Genomic_DNA"/>
</dbReference>
<dbReference type="PANTHER" id="PTHR33223:SF10">
    <property type="entry name" value="AMINOTRANSFERASE-LIKE PLANT MOBILE DOMAIN-CONTAINING PROTEIN"/>
    <property type="match status" value="1"/>
</dbReference>
<dbReference type="Pfam" id="PF03732">
    <property type="entry name" value="Retrotrans_gag"/>
    <property type="match status" value="1"/>
</dbReference>
<dbReference type="AlphaFoldDB" id="A0A6A1WAE5"/>
<accession>A0A6A1WAE5</accession>
<proteinExistence type="predicted"/>
<dbReference type="PANTHER" id="PTHR33223">
    <property type="entry name" value="CCHC-TYPE DOMAIN-CONTAINING PROTEIN"/>
    <property type="match status" value="1"/>
</dbReference>
<reference evidence="2 3" key="1">
    <citation type="journal article" date="2019" name="Plant Biotechnol. J.">
        <title>The red bayberry genome and genetic basis of sex determination.</title>
        <authorList>
            <person name="Jia H.M."/>
            <person name="Jia H.J."/>
            <person name="Cai Q.L."/>
            <person name="Wang Y."/>
            <person name="Zhao H.B."/>
            <person name="Yang W.F."/>
            <person name="Wang G.Y."/>
            <person name="Li Y.H."/>
            <person name="Zhan D.L."/>
            <person name="Shen Y.T."/>
            <person name="Niu Q.F."/>
            <person name="Chang L."/>
            <person name="Qiu J."/>
            <person name="Zhao L."/>
            <person name="Xie H.B."/>
            <person name="Fu W.Y."/>
            <person name="Jin J."/>
            <person name="Li X.W."/>
            <person name="Jiao Y."/>
            <person name="Zhou C.C."/>
            <person name="Tu T."/>
            <person name="Chai C.Y."/>
            <person name="Gao J.L."/>
            <person name="Fan L.J."/>
            <person name="van de Weg E."/>
            <person name="Wang J.Y."/>
            <person name="Gao Z.S."/>
        </authorList>
    </citation>
    <scope>NUCLEOTIDE SEQUENCE [LARGE SCALE GENOMIC DNA]</scope>
    <source>
        <tissue evidence="2">Leaves</tissue>
    </source>
</reference>
<protein>
    <recommendedName>
        <fullName evidence="1">Retrotransposon gag domain-containing protein</fullName>
    </recommendedName>
</protein>
<gene>
    <name evidence="2" type="ORF">CJ030_MR3G005799</name>
</gene>
<dbReference type="OrthoDB" id="1752139at2759"/>
<dbReference type="InterPro" id="IPR005162">
    <property type="entry name" value="Retrotrans_gag_dom"/>
</dbReference>
<dbReference type="Proteomes" id="UP000516437">
    <property type="component" value="Chromosome 3"/>
</dbReference>
<keyword evidence="3" id="KW-1185">Reference proteome</keyword>
<comment type="caution">
    <text evidence="2">The sequence shown here is derived from an EMBL/GenBank/DDBJ whole genome shotgun (WGS) entry which is preliminary data.</text>
</comment>
<feature type="domain" description="Retrotransposon gag" evidence="1">
    <location>
        <begin position="14"/>
        <end position="105"/>
    </location>
</feature>
<evidence type="ECO:0000259" key="1">
    <source>
        <dbReference type="Pfam" id="PF03732"/>
    </source>
</evidence>
<evidence type="ECO:0000313" key="2">
    <source>
        <dbReference type="EMBL" id="KAB1219790.1"/>
    </source>
</evidence>
<organism evidence="2 3">
    <name type="scientific">Morella rubra</name>
    <name type="common">Chinese bayberry</name>
    <dbReference type="NCBI Taxonomy" id="262757"/>
    <lineage>
        <taxon>Eukaryota</taxon>
        <taxon>Viridiplantae</taxon>
        <taxon>Streptophyta</taxon>
        <taxon>Embryophyta</taxon>
        <taxon>Tracheophyta</taxon>
        <taxon>Spermatophyta</taxon>
        <taxon>Magnoliopsida</taxon>
        <taxon>eudicotyledons</taxon>
        <taxon>Gunneridae</taxon>
        <taxon>Pentapetalae</taxon>
        <taxon>rosids</taxon>
        <taxon>fabids</taxon>
        <taxon>Fagales</taxon>
        <taxon>Myricaceae</taxon>
        <taxon>Morella</taxon>
    </lineage>
</organism>